<evidence type="ECO:0000313" key="3">
    <source>
        <dbReference type="Proteomes" id="UP000605013"/>
    </source>
</evidence>
<dbReference type="Proteomes" id="UP000605013">
    <property type="component" value="Unassembled WGS sequence"/>
</dbReference>
<dbReference type="Gene3D" id="1.20.120.1490">
    <property type="match status" value="1"/>
</dbReference>
<evidence type="ECO:0000256" key="1">
    <source>
        <dbReference type="SAM" id="Phobius"/>
    </source>
</evidence>
<feature type="transmembrane region" description="Helical" evidence="1">
    <location>
        <begin position="6"/>
        <end position="27"/>
    </location>
</feature>
<evidence type="ECO:0000313" key="2">
    <source>
        <dbReference type="EMBL" id="MBL7559351.1"/>
    </source>
</evidence>
<gene>
    <name evidence="2" type="ORF">JAO71_05980</name>
</gene>
<protein>
    <submittedName>
        <fullName evidence="2">Periplasmic heavy metal sensor</fullName>
    </submittedName>
</protein>
<keyword evidence="1" id="KW-0812">Transmembrane</keyword>
<sequence length="153" mass="18193">MKKNTILYLLLLVLIIMNVFFLINYLGRPNHKGPRESSDFIVSELNFNDSQLQQFKTSEAKHMEVMRRFGDQLKSDKDQLFNAMQQPNIDTKVIDGLFESIAKKETTKEKEMFYRLRRIYQICNEEQKKRFTEIIKNARQFDGQRPPGPSQRQ</sequence>
<dbReference type="Pfam" id="PF07813">
    <property type="entry name" value="LTXXQ"/>
    <property type="match status" value="1"/>
</dbReference>
<keyword evidence="1" id="KW-1133">Transmembrane helix</keyword>
<dbReference type="EMBL" id="JAEMEF010000004">
    <property type="protein sequence ID" value="MBL7559351.1"/>
    <property type="molecule type" value="Genomic_DNA"/>
</dbReference>
<reference evidence="2 3" key="1">
    <citation type="submission" date="2020-12" db="EMBL/GenBank/DDBJ databases">
        <title>Olleya sediminilitoris sp. nov., isolated from a tidal flat.</title>
        <authorList>
            <person name="Park S."/>
            <person name="Yoon J.-H."/>
        </authorList>
    </citation>
    <scope>NUCLEOTIDE SEQUENCE [LARGE SCALE GENOMIC DNA]</scope>
    <source>
        <strain evidence="2 3">YSTF-M6</strain>
    </source>
</reference>
<comment type="caution">
    <text evidence="2">The sequence shown here is derived from an EMBL/GenBank/DDBJ whole genome shotgun (WGS) entry which is preliminary data.</text>
</comment>
<accession>A0ABS1WJP9</accession>
<proteinExistence type="predicted"/>
<dbReference type="InterPro" id="IPR012899">
    <property type="entry name" value="LTXXQ"/>
</dbReference>
<keyword evidence="1" id="KW-0472">Membrane</keyword>
<keyword evidence="3" id="KW-1185">Reference proteome</keyword>
<organism evidence="2 3">
    <name type="scientific">Olleya sediminilitoris</name>
    <dbReference type="NCBI Taxonomy" id="2795739"/>
    <lineage>
        <taxon>Bacteria</taxon>
        <taxon>Pseudomonadati</taxon>
        <taxon>Bacteroidota</taxon>
        <taxon>Flavobacteriia</taxon>
        <taxon>Flavobacteriales</taxon>
        <taxon>Flavobacteriaceae</taxon>
    </lineage>
</organism>
<dbReference type="RefSeq" id="WP_116823162.1">
    <property type="nucleotide sequence ID" value="NZ_JAEMEF010000004.1"/>
</dbReference>
<name>A0ABS1WJP9_9FLAO</name>